<proteinExistence type="predicted"/>
<dbReference type="EMBL" id="BPVZ01000033">
    <property type="protein sequence ID" value="GKV11086.1"/>
    <property type="molecule type" value="Genomic_DNA"/>
</dbReference>
<evidence type="ECO:0000313" key="2">
    <source>
        <dbReference type="EMBL" id="GKV11086.1"/>
    </source>
</evidence>
<organism evidence="2 3">
    <name type="scientific">Rubroshorea leprosula</name>
    <dbReference type="NCBI Taxonomy" id="152421"/>
    <lineage>
        <taxon>Eukaryota</taxon>
        <taxon>Viridiplantae</taxon>
        <taxon>Streptophyta</taxon>
        <taxon>Embryophyta</taxon>
        <taxon>Tracheophyta</taxon>
        <taxon>Spermatophyta</taxon>
        <taxon>Magnoliopsida</taxon>
        <taxon>eudicotyledons</taxon>
        <taxon>Gunneridae</taxon>
        <taxon>Pentapetalae</taxon>
        <taxon>rosids</taxon>
        <taxon>malvids</taxon>
        <taxon>Malvales</taxon>
        <taxon>Dipterocarpaceae</taxon>
        <taxon>Rubroshorea</taxon>
    </lineage>
</organism>
<protein>
    <submittedName>
        <fullName evidence="2">Uncharacterized protein</fullName>
    </submittedName>
</protein>
<accession>A0AAV5JF29</accession>
<evidence type="ECO:0000256" key="1">
    <source>
        <dbReference type="SAM" id="MobiDB-lite"/>
    </source>
</evidence>
<sequence>MVGSYNVITLARLVQGAGHKARAWGAGAGRGKGRGVVQQEAGSEAGSGNWEFGVWTLDGGRWTVDATHLPLILDRSVHRLN</sequence>
<keyword evidence="3" id="KW-1185">Reference proteome</keyword>
<gene>
    <name evidence="2" type="ORF">SLEP1_g22371</name>
</gene>
<name>A0AAV5JF29_9ROSI</name>
<dbReference type="Proteomes" id="UP001054252">
    <property type="component" value="Unassembled WGS sequence"/>
</dbReference>
<comment type="caution">
    <text evidence="2">The sequence shown here is derived from an EMBL/GenBank/DDBJ whole genome shotgun (WGS) entry which is preliminary data.</text>
</comment>
<evidence type="ECO:0000313" key="3">
    <source>
        <dbReference type="Proteomes" id="UP001054252"/>
    </source>
</evidence>
<feature type="region of interest" description="Disordered" evidence="1">
    <location>
        <begin position="24"/>
        <end position="46"/>
    </location>
</feature>
<dbReference type="AlphaFoldDB" id="A0AAV5JF29"/>
<reference evidence="2 3" key="1">
    <citation type="journal article" date="2021" name="Commun. Biol.">
        <title>The genome of Shorea leprosula (Dipterocarpaceae) highlights the ecological relevance of drought in aseasonal tropical rainforests.</title>
        <authorList>
            <person name="Ng K.K.S."/>
            <person name="Kobayashi M.J."/>
            <person name="Fawcett J.A."/>
            <person name="Hatakeyama M."/>
            <person name="Paape T."/>
            <person name="Ng C.H."/>
            <person name="Ang C.C."/>
            <person name="Tnah L.H."/>
            <person name="Lee C.T."/>
            <person name="Nishiyama T."/>
            <person name="Sese J."/>
            <person name="O'Brien M.J."/>
            <person name="Copetti D."/>
            <person name="Mohd Noor M.I."/>
            <person name="Ong R.C."/>
            <person name="Putra M."/>
            <person name="Sireger I.Z."/>
            <person name="Indrioko S."/>
            <person name="Kosugi Y."/>
            <person name="Izuno A."/>
            <person name="Isagi Y."/>
            <person name="Lee S.L."/>
            <person name="Shimizu K.K."/>
        </authorList>
    </citation>
    <scope>NUCLEOTIDE SEQUENCE [LARGE SCALE GENOMIC DNA]</scope>
    <source>
        <strain evidence="2">214</strain>
    </source>
</reference>